<dbReference type="PROSITE" id="PS00211">
    <property type="entry name" value="ABC_TRANSPORTER_1"/>
    <property type="match status" value="1"/>
</dbReference>
<dbReference type="GO" id="GO:0005524">
    <property type="term" value="F:ATP binding"/>
    <property type="evidence" value="ECO:0007669"/>
    <property type="project" value="UniProtKB-KW"/>
</dbReference>
<evidence type="ECO:0000256" key="1">
    <source>
        <dbReference type="ARBA" id="ARBA00022448"/>
    </source>
</evidence>
<dbReference type="InterPro" id="IPR003593">
    <property type="entry name" value="AAA+_ATPase"/>
</dbReference>
<dbReference type="SMART" id="SM00382">
    <property type="entry name" value="AAA"/>
    <property type="match status" value="1"/>
</dbReference>
<keyword evidence="3 6" id="KW-0067">ATP-binding</keyword>
<gene>
    <name evidence="6" type="ORF">KPS_003413</name>
</gene>
<keyword evidence="2" id="KW-0547">Nucleotide-binding</keyword>
<dbReference type="PANTHER" id="PTHR42781">
    <property type="entry name" value="SPERMIDINE/PUTRESCINE IMPORT ATP-BINDING PROTEIN POTA"/>
    <property type="match status" value="1"/>
</dbReference>
<dbReference type="InterPro" id="IPR003439">
    <property type="entry name" value="ABC_transporter-like_ATP-bd"/>
</dbReference>
<keyword evidence="1" id="KW-0813">Transport</keyword>
<dbReference type="Proteomes" id="UP001180616">
    <property type="component" value="Chromosome"/>
</dbReference>
<name>A0ABY9R2Q8_9BACT</name>
<feature type="domain" description="ABC transporter" evidence="5">
    <location>
        <begin position="37"/>
        <end position="267"/>
    </location>
</feature>
<dbReference type="PROSITE" id="PS50893">
    <property type="entry name" value="ABC_TRANSPORTER_2"/>
    <property type="match status" value="1"/>
</dbReference>
<sequence length="425" mass="45093">MPTDILPVVSSGASPGVSTSASPSASPTASPTASADLSVTHLVKRFEKFTAVNDVSFEVERGKFFSILGPSGCGKTTLLRMIAGFESPDSGVIAIRGRDMAGIAPNRRPVNLIFQHLALFPMMSVAENVAFGLKRRGMAGGEITRRVQDVLERVGLPGYGGKMPAQLSGGQKQRVAIARCLVLEPAVLLLDEPLGALDLKLREQMKVELKTLQAEVGTTFVYITHDQSEALVMSDHVAVMNAGRFEQVDTPRNLYRRPASAFVAGFVGETNVWSGTLEEATGDAGLVRTDEGAVFRARVAAGLARGARVDMFIRPEAVLIDPDGATCVTGDVTGNGEGDGDVPDYAGDAPLPVRGPCANRVQVQVQAILFDGAASRLLTHPEGSRREVMVALPQNRLYDHIKPGDRITVGWDDRAGICFAAGSGK</sequence>
<evidence type="ECO:0000313" key="6">
    <source>
        <dbReference type="EMBL" id="WMW65298.1"/>
    </source>
</evidence>
<evidence type="ECO:0000256" key="2">
    <source>
        <dbReference type="ARBA" id="ARBA00022741"/>
    </source>
</evidence>
<feature type="region of interest" description="Disordered" evidence="4">
    <location>
        <begin position="9"/>
        <end position="32"/>
    </location>
</feature>
<reference evidence="6" key="1">
    <citation type="submission" date="2023-09" db="EMBL/GenBank/DDBJ databases">
        <authorList>
            <consortium name="CW5 consortium"/>
            <person name="Lu C.-W."/>
        </authorList>
    </citation>
    <scope>NUCLEOTIDE SEQUENCE</scope>
    <source>
        <strain evidence="6">KPS</strain>
    </source>
</reference>
<dbReference type="InterPro" id="IPR027417">
    <property type="entry name" value="P-loop_NTPase"/>
</dbReference>
<dbReference type="Gene3D" id="3.40.50.300">
    <property type="entry name" value="P-loop containing nucleotide triphosphate hydrolases"/>
    <property type="match status" value="1"/>
</dbReference>
<dbReference type="PANTHER" id="PTHR42781:SF4">
    <property type="entry name" value="SPERMIDINE_PUTRESCINE IMPORT ATP-BINDING PROTEIN POTA"/>
    <property type="match status" value="1"/>
</dbReference>
<evidence type="ECO:0000313" key="7">
    <source>
        <dbReference type="Proteomes" id="UP001180616"/>
    </source>
</evidence>
<evidence type="ECO:0000259" key="5">
    <source>
        <dbReference type="PROSITE" id="PS50893"/>
    </source>
</evidence>
<dbReference type="Pfam" id="PF08402">
    <property type="entry name" value="TOBE_2"/>
    <property type="match status" value="1"/>
</dbReference>
<proteinExistence type="predicted"/>
<keyword evidence="7" id="KW-1185">Reference proteome</keyword>
<dbReference type="SUPFAM" id="SSF52540">
    <property type="entry name" value="P-loop containing nucleoside triphosphate hydrolases"/>
    <property type="match status" value="1"/>
</dbReference>
<dbReference type="EMBL" id="CP133659">
    <property type="protein sequence ID" value="WMW65298.1"/>
    <property type="molecule type" value="Genomic_DNA"/>
</dbReference>
<dbReference type="InterPro" id="IPR050093">
    <property type="entry name" value="ABC_SmlMolc_Importer"/>
</dbReference>
<organism evidence="6 7">
    <name type="scientific">Nitratidesulfovibrio liaohensis</name>
    <dbReference type="NCBI Taxonomy" id="2604158"/>
    <lineage>
        <taxon>Bacteria</taxon>
        <taxon>Pseudomonadati</taxon>
        <taxon>Thermodesulfobacteriota</taxon>
        <taxon>Desulfovibrionia</taxon>
        <taxon>Desulfovibrionales</taxon>
        <taxon>Desulfovibrionaceae</taxon>
        <taxon>Nitratidesulfovibrio</taxon>
    </lineage>
</organism>
<dbReference type="InterPro" id="IPR008995">
    <property type="entry name" value="Mo/tungstate-bd_C_term_dom"/>
</dbReference>
<dbReference type="Pfam" id="PF00005">
    <property type="entry name" value="ABC_tran"/>
    <property type="match status" value="1"/>
</dbReference>
<accession>A0ABY9R2Q8</accession>
<dbReference type="InterPro" id="IPR013611">
    <property type="entry name" value="Transp-assoc_OB_typ2"/>
</dbReference>
<protein>
    <submittedName>
        <fullName evidence="6">ABC transporter ATP-binding protein</fullName>
    </submittedName>
</protein>
<evidence type="ECO:0000256" key="4">
    <source>
        <dbReference type="SAM" id="MobiDB-lite"/>
    </source>
</evidence>
<dbReference type="RefSeq" id="WP_309541316.1">
    <property type="nucleotide sequence ID" value="NZ_CP133659.1"/>
</dbReference>
<dbReference type="Gene3D" id="2.40.50.100">
    <property type="match status" value="1"/>
</dbReference>
<dbReference type="SUPFAM" id="SSF50331">
    <property type="entry name" value="MOP-like"/>
    <property type="match status" value="1"/>
</dbReference>
<evidence type="ECO:0000256" key="3">
    <source>
        <dbReference type="ARBA" id="ARBA00022840"/>
    </source>
</evidence>
<dbReference type="InterPro" id="IPR017871">
    <property type="entry name" value="ABC_transporter-like_CS"/>
</dbReference>